<dbReference type="InterPro" id="IPR002545">
    <property type="entry name" value="CheW-lke_dom"/>
</dbReference>
<evidence type="ECO:0000313" key="3">
    <source>
        <dbReference type="Proteomes" id="UP000231637"/>
    </source>
</evidence>
<dbReference type="GO" id="GO:0007165">
    <property type="term" value="P:signal transduction"/>
    <property type="evidence" value="ECO:0007669"/>
    <property type="project" value="InterPro"/>
</dbReference>
<dbReference type="PANTHER" id="PTHR22617:SF23">
    <property type="entry name" value="CHEMOTAXIS PROTEIN CHEW"/>
    <property type="match status" value="1"/>
</dbReference>
<sequence>MQLCTFKLGDYFFGVDVEKVQEVIRHQEMTRIPLAKKEIRGLINLRGQIVTAVDLRLLLGLSKFSDSDEPMNIIICDDDGAVSFQVDEIGDVLDVDESSFEYPPETLKGIARELIQGAYKLTDRLLLVLDADKAVEVTA</sequence>
<dbReference type="Gene3D" id="2.40.50.180">
    <property type="entry name" value="CheA-289, Domain 4"/>
    <property type="match status" value="1"/>
</dbReference>
<reference evidence="2 3" key="1">
    <citation type="submission" date="2016-12" db="EMBL/GenBank/DDBJ databases">
        <title>Isolation and genomic insights into novel planktonic Zetaproteobacteria from stratified waters of the Chesapeake Bay.</title>
        <authorList>
            <person name="McAllister S.M."/>
            <person name="Kato S."/>
            <person name="Chan C.S."/>
            <person name="Chiu B.K."/>
            <person name="Field E.K."/>
        </authorList>
    </citation>
    <scope>NUCLEOTIDE SEQUENCE [LARGE SCALE GENOMIC DNA]</scope>
    <source>
        <strain evidence="2 3">CP-8</strain>
    </source>
</reference>
<dbReference type="Pfam" id="PF01584">
    <property type="entry name" value="CheW"/>
    <property type="match status" value="1"/>
</dbReference>
<name>A0A2K8LDA7_9PROT</name>
<dbReference type="PANTHER" id="PTHR22617">
    <property type="entry name" value="CHEMOTAXIS SENSOR HISTIDINE KINASE-RELATED"/>
    <property type="match status" value="1"/>
</dbReference>
<dbReference type="PROSITE" id="PS50851">
    <property type="entry name" value="CHEW"/>
    <property type="match status" value="1"/>
</dbReference>
<evidence type="ECO:0000259" key="1">
    <source>
        <dbReference type="PROSITE" id="PS50851"/>
    </source>
</evidence>
<proteinExistence type="predicted"/>
<dbReference type="InterPro" id="IPR039315">
    <property type="entry name" value="CheW"/>
</dbReference>
<feature type="domain" description="CheW-like" evidence="1">
    <location>
        <begin position="1"/>
        <end position="139"/>
    </location>
</feature>
<dbReference type="SMART" id="SM00260">
    <property type="entry name" value="CheW"/>
    <property type="match status" value="1"/>
</dbReference>
<dbReference type="AlphaFoldDB" id="A0A2K8LDA7"/>
<dbReference type="InterPro" id="IPR036061">
    <property type="entry name" value="CheW-like_dom_sf"/>
</dbReference>
<dbReference type="EMBL" id="CP018800">
    <property type="protein sequence ID" value="ATX82884.1"/>
    <property type="molecule type" value="Genomic_DNA"/>
</dbReference>
<organism evidence="2 3">
    <name type="scientific">Mariprofundus ferrinatatus</name>
    <dbReference type="NCBI Taxonomy" id="1921087"/>
    <lineage>
        <taxon>Bacteria</taxon>
        <taxon>Pseudomonadati</taxon>
        <taxon>Pseudomonadota</taxon>
        <taxon>Candidatius Mariprofundia</taxon>
        <taxon>Mariprofundales</taxon>
        <taxon>Mariprofundaceae</taxon>
        <taxon>Mariprofundus</taxon>
    </lineage>
</organism>
<accession>A0A2K8LDA7</accession>
<protein>
    <submittedName>
        <fullName evidence="2">CheW protein</fullName>
    </submittedName>
</protein>
<dbReference type="OrthoDB" id="9790406at2"/>
<dbReference type="KEGG" id="mfn:Ga0123462_2049"/>
<evidence type="ECO:0000313" key="2">
    <source>
        <dbReference type="EMBL" id="ATX82884.1"/>
    </source>
</evidence>
<keyword evidence="3" id="KW-1185">Reference proteome</keyword>
<dbReference type="Proteomes" id="UP000231637">
    <property type="component" value="Chromosome"/>
</dbReference>
<dbReference type="RefSeq" id="WP_100266180.1">
    <property type="nucleotide sequence ID" value="NZ_CP018800.1"/>
</dbReference>
<dbReference type="GO" id="GO:0006935">
    <property type="term" value="P:chemotaxis"/>
    <property type="evidence" value="ECO:0007669"/>
    <property type="project" value="InterPro"/>
</dbReference>
<dbReference type="SUPFAM" id="SSF50341">
    <property type="entry name" value="CheW-like"/>
    <property type="match status" value="1"/>
</dbReference>
<gene>
    <name evidence="2" type="ORF">Ga0123462_2049</name>
</gene>
<dbReference type="GO" id="GO:0005829">
    <property type="term" value="C:cytosol"/>
    <property type="evidence" value="ECO:0007669"/>
    <property type="project" value="TreeGrafter"/>
</dbReference>
<dbReference type="Gene3D" id="2.30.30.40">
    <property type="entry name" value="SH3 Domains"/>
    <property type="match status" value="1"/>
</dbReference>